<keyword evidence="3" id="KW-1185">Reference proteome</keyword>
<evidence type="ECO:0000313" key="2">
    <source>
        <dbReference type="EMBL" id="KOR90253.1"/>
    </source>
</evidence>
<organism evidence="2 3">
    <name type="scientific">Paenibacillus solani</name>
    <dbReference type="NCBI Taxonomy" id="1705565"/>
    <lineage>
        <taxon>Bacteria</taxon>
        <taxon>Bacillati</taxon>
        <taxon>Bacillota</taxon>
        <taxon>Bacilli</taxon>
        <taxon>Bacillales</taxon>
        <taxon>Paenibacillaceae</taxon>
        <taxon>Paenibacillus</taxon>
    </lineage>
</organism>
<evidence type="ECO:0000313" key="3">
    <source>
        <dbReference type="Proteomes" id="UP000036932"/>
    </source>
</evidence>
<reference evidence="3" key="1">
    <citation type="submission" date="2015-08" db="EMBL/GenBank/DDBJ databases">
        <title>Genome sequencing project for genomic taxonomy and phylogenomics of Bacillus-like bacteria.</title>
        <authorList>
            <person name="Liu B."/>
            <person name="Wang J."/>
            <person name="Zhu Y."/>
            <person name="Liu G."/>
            <person name="Chen Q."/>
            <person name="Chen Z."/>
            <person name="Lan J."/>
            <person name="Che J."/>
            <person name="Ge C."/>
            <person name="Shi H."/>
            <person name="Pan Z."/>
            <person name="Liu X."/>
        </authorList>
    </citation>
    <scope>NUCLEOTIDE SEQUENCE [LARGE SCALE GENOMIC DNA]</scope>
    <source>
        <strain evidence="3">FJAT-22460</strain>
    </source>
</reference>
<sequence>MSEHEEILSGGNINDVVKVGETVRRNAESNPFVHELLKHLEEVGFAHSPRFIGIDEKGREILSYLDGIVSGNDYPEVDRYMWSDEVLAELAKLLRSYHDATIGFTPSVASINQYPESSLHEVICHNDAALYNIVFKNQRPVGIIDFDMAGPGPRIWDIVYTLYTCVPLTAFSPGEEDRVIVDYNKESHATTRKKRIEIFFNAYGIDLPSDLKQWVISRIQFMCTTLSDRAASGEAAFIKLVEEGHLSHYMRELEFLEQHFNDWV</sequence>
<gene>
    <name evidence="2" type="ORF">AM231_14665</name>
</gene>
<evidence type="ECO:0000259" key="1">
    <source>
        <dbReference type="Pfam" id="PF01636"/>
    </source>
</evidence>
<accession>A0A0M1P6Z6</accession>
<dbReference type="Pfam" id="PF01636">
    <property type="entry name" value="APH"/>
    <property type="match status" value="1"/>
</dbReference>
<dbReference type="Proteomes" id="UP000036932">
    <property type="component" value="Unassembled WGS sequence"/>
</dbReference>
<dbReference type="AlphaFoldDB" id="A0A0M1P6Z6"/>
<dbReference type="RefSeq" id="WP_054403194.1">
    <property type="nucleotide sequence ID" value="NZ_LIUT01000001.1"/>
</dbReference>
<feature type="domain" description="Aminoglycoside phosphotransferase" evidence="1">
    <location>
        <begin position="116"/>
        <end position="169"/>
    </location>
</feature>
<dbReference type="SUPFAM" id="SSF56112">
    <property type="entry name" value="Protein kinase-like (PK-like)"/>
    <property type="match status" value="1"/>
</dbReference>
<dbReference type="OrthoDB" id="236897at2"/>
<name>A0A0M1P6Z6_9BACL</name>
<dbReference type="Gene3D" id="3.90.1200.10">
    <property type="match status" value="1"/>
</dbReference>
<proteinExistence type="predicted"/>
<dbReference type="PATRIC" id="fig|1705565.3.peg.4979"/>
<comment type="caution">
    <text evidence="2">The sequence shown here is derived from an EMBL/GenBank/DDBJ whole genome shotgun (WGS) entry which is preliminary data.</text>
</comment>
<keyword evidence="2" id="KW-0808">Transferase</keyword>
<dbReference type="InterPro" id="IPR011009">
    <property type="entry name" value="Kinase-like_dom_sf"/>
</dbReference>
<dbReference type="GO" id="GO:0016740">
    <property type="term" value="F:transferase activity"/>
    <property type="evidence" value="ECO:0007669"/>
    <property type="project" value="UniProtKB-KW"/>
</dbReference>
<protein>
    <submittedName>
        <fullName evidence="2">Aminoglycoside phosphotransferase</fullName>
    </submittedName>
</protein>
<dbReference type="EMBL" id="LIUT01000001">
    <property type="protein sequence ID" value="KOR90253.1"/>
    <property type="molecule type" value="Genomic_DNA"/>
</dbReference>
<dbReference type="InterPro" id="IPR002575">
    <property type="entry name" value="Aminoglycoside_PTrfase"/>
</dbReference>